<dbReference type="InterPro" id="IPR011942">
    <property type="entry name" value="PHA_depoly_arom"/>
</dbReference>
<dbReference type="InterPro" id="IPR000073">
    <property type="entry name" value="AB_hydrolase_1"/>
</dbReference>
<gene>
    <name evidence="2" type="primary">phaZ</name>
    <name evidence="2" type="ORF">PRZ01_01135</name>
</gene>
<proteinExistence type="predicted"/>
<dbReference type="Proteomes" id="UP001219862">
    <property type="component" value="Unassembled WGS sequence"/>
</dbReference>
<dbReference type="RefSeq" id="WP_273594906.1">
    <property type="nucleotide sequence ID" value="NZ_JAQQXS010000001.1"/>
</dbReference>
<dbReference type="InterPro" id="IPR029058">
    <property type="entry name" value="AB_hydrolase_fold"/>
</dbReference>
<evidence type="ECO:0000313" key="2">
    <source>
        <dbReference type="EMBL" id="MDC8783793.1"/>
    </source>
</evidence>
<dbReference type="PANTHER" id="PTHR43433:SF5">
    <property type="entry name" value="AB HYDROLASE-1 DOMAIN-CONTAINING PROTEIN"/>
    <property type="match status" value="1"/>
</dbReference>
<organism evidence="2 3">
    <name type="scientific">Roseateles koreensis</name>
    <dbReference type="NCBI Taxonomy" id="2987526"/>
    <lineage>
        <taxon>Bacteria</taxon>
        <taxon>Pseudomonadati</taxon>
        <taxon>Pseudomonadota</taxon>
        <taxon>Betaproteobacteria</taxon>
        <taxon>Burkholderiales</taxon>
        <taxon>Sphaerotilaceae</taxon>
        <taxon>Roseateles</taxon>
    </lineage>
</organism>
<dbReference type="Pfam" id="PF00561">
    <property type="entry name" value="Abhydrolase_1"/>
    <property type="match status" value="1"/>
</dbReference>
<dbReference type="PRINTS" id="PR00111">
    <property type="entry name" value="ABHYDROLASE"/>
</dbReference>
<dbReference type="SUPFAM" id="SSF53474">
    <property type="entry name" value="alpha/beta-Hydrolases"/>
    <property type="match status" value="1"/>
</dbReference>
<accession>A0ABT5KLM7</accession>
<dbReference type="EMBL" id="JAQQXS010000001">
    <property type="protein sequence ID" value="MDC8783793.1"/>
    <property type="molecule type" value="Genomic_DNA"/>
</dbReference>
<protein>
    <submittedName>
        <fullName evidence="2">Poly(3-hydroxyalkanoate) depolymerase</fullName>
    </submittedName>
</protein>
<comment type="caution">
    <text evidence="2">The sequence shown here is derived from an EMBL/GenBank/DDBJ whole genome shotgun (WGS) entry which is preliminary data.</text>
</comment>
<feature type="domain" description="AB hydrolase-1" evidence="1">
    <location>
        <begin position="54"/>
        <end position="276"/>
    </location>
</feature>
<dbReference type="NCBIfam" id="TIGR02240">
    <property type="entry name" value="PHA_depoly_arom"/>
    <property type="match status" value="1"/>
</dbReference>
<dbReference type="PANTHER" id="PTHR43433">
    <property type="entry name" value="HYDROLASE, ALPHA/BETA FOLD FAMILY PROTEIN"/>
    <property type="match status" value="1"/>
</dbReference>
<dbReference type="InterPro" id="IPR050471">
    <property type="entry name" value="AB_hydrolase"/>
</dbReference>
<evidence type="ECO:0000259" key="1">
    <source>
        <dbReference type="Pfam" id="PF00561"/>
    </source>
</evidence>
<sequence length="292" mass="31942">MQNASTLPRPAAHDLDAVSAAPPQAGGAFNIEMLHVGAQVLRVGRQPGLGRGVPLLLFNGIGGNIELLAPLARALPEREVITFDIPGVGHSLMPKRPYRLDTIIELACGVLDHFGHKTCDVLGISWGGGAAQEFAHTAPDRCRRLILCATATGVFMVPARPSVLLKMATPRRYISRSYIKQISGDIYGGDFRANPGAAAQFFGHVKWQSKLGYYLQIAAMTGWTSIHWLHRLNQPTLVMAGNDDPLIPLINARLMNRLIPNSELKVFDCGHLFLLTRMQESVSAIREFLQRP</sequence>
<dbReference type="Gene3D" id="3.40.50.1820">
    <property type="entry name" value="alpha/beta hydrolase"/>
    <property type="match status" value="1"/>
</dbReference>
<evidence type="ECO:0000313" key="3">
    <source>
        <dbReference type="Proteomes" id="UP001219862"/>
    </source>
</evidence>
<reference evidence="2 3" key="1">
    <citation type="submission" date="2022-10" db="EMBL/GenBank/DDBJ databases">
        <title>paucibacter sp. hw8 Genome sequencing.</title>
        <authorList>
            <person name="Park S."/>
        </authorList>
    </citation>
    <scope>NUCLEOTIDE SEQUENCE [LARGE SCALE GENOMIC DNA]</scope>
    <source>
        <strain evidence="3">hw8</strain>
    </source>
</reference>
<name>A0ABT5KLM7_9BURK</name>
<keyword evidence="3" id="KW-1185">Reference proteome</keyword>